<protein>
    <submittedName>
        <fullName evidence="1">Uncharacterized protein</fullName>
    </submittedName>
</protein>
<gene>
    <name evidence="1" type="primary">ORF54395</name>
</gene>
<accession>A0A0B6ZBU9</accession>
<organism evidence="1">
    <name type="scientific">Arion vulgaris</name>
    <dbReference type="NCBI Taxonomy" id="1028688"/>
    <lineage>
        <taxon>Eukaryota</taxon>
        <taxon>Metazoa</taxon>
        <taxon>Spiralia</taxon>
        <taxon>Lophotrochozoa</taxon>
        <taxon>Mollusca</taxon>
        <taxon>Gastropoda</taxon>
        <taxon>Heterobranchia</taxon>
        <taxon>Euthyneura</taxon>
        <taxon>Panpulmonata</taxon>
        <taxon>Eupulmonata</taxon>
        <taxon>Stylommatophora</taxon>
        <taxon>Helicina</taxon>
        <taxon>Arionoidea</taxon>
        <taxon>Arionidae</taxon>
        <taxon>Arion</taxon>
    </lineage>
</organism>
<dbReference type="EMBL" id="HACG01018380">
    <property type="protein sequence ID" value="CEK65245.1"/>
    <property type="molecule type" value="Transcribed_RNA"/>
</dbReference>
<proteinExistence type="predicted"/>
<sequence>MSAPCSDLGRCSPTVFWPSYLELTVVQPKCQHPVLLPEINMHNKITHQISSTNLTTENYTQQSFILKMGTAGSII</sequence>
<feature type="non-terminal residue" evidence="1">
    <location>
        <position position="75"/>
    </location>
</feature>
<evidence type="ECO:0000313" key="1">
    <source>
        <dbReference type="EMBL" id="CEK65245.1"/>
    </source>
</evidence>
<name>A0A0B6ZBU9_9EUPU</name>
<dbReference type="AlphaFoldDB" id="A0A0B6ZBU9"/>
<reference evidence="1" key="1">
    <citation type="submission" date="2014-12" db="EMBL/GenBank/DDBJ databases">
        <title>Insight into the proteome of Arion vulgaris.</title>
        <authorList>
            <person name="Aradska J."/>
            <person name="Bulat T."/>
            <person name="Smidak R."/>
            <person name="Sarate P."/>
            <person name="Gangsoo J."/>
            <person name="Sialana F."/>
            <person name="Bilban M."/>
            <person name="Lubec G."/>
        </authorList>
    </citation>
    <scope>NUCLEOTIDE SEQUENCE</scope>
    <source>
        <tissue evidence="1">Skin</tissue>
    </source>
</reference>